<protein>
    <submittedName>
        <fullName evidence="1">Uncharacterized protein</fullName>
    </submittedName>
</protein>
<organism evidence="1">
    <name type="scientific">viral metagenome</name>
    <dbReference type="NCBI Taxonomy" id="1070528"/>
    <lineage>
        <taxon>unclassified sequences</taxon>
        <taxon>metagenomes</taxon>
        <taxon>organismal metagenomes</taxon>
    </lineage>
</organism>
<evidence type="ECO:0000313" key="1">
    <source>
        <dbReference type="EMBL" id="QJA59620.1"/>
    </source>
</evidence>
<gene>
    <name evidence="1" type="ORF">MM415B01262_0020</name>
</gene>
<reference evidence="1" key="1">
    <citation type="submission" date="2020-03" db="EMBL/GenBank/DDBJ databases">
        <title>The deep terrestrial virosphere.</title>
        <authorList>
            <person name="Holmfeldt K."/>
            <person name="Nilsson E."/>
            <person name="Simone D."/>
            <person name="Lopez-Fernandez M."/>
            <person name="Wu X."/>
            <person name="de Brujin I."/>
            <person name="Lundin D."/>
            <person name="Andersson A."/>
            <person name="Bertilsson S."/>
            <person name="Dopson M."/>
        </authorList>
    </citation>
    <scope>NUCLEOTIDE SEQUENCE</scope>
    <source>
        <strain evidence="1">MM415B01262</strain>
    </source>
</reference>
<name>A0A6M3IPY1_9ZZZZ</name>
<sequence length="198" mass="22616">MHDDNLDLGPEQCQRIWHRFDNVHGRGLVFLVRAAITFGHSQLIFEALPGREEDLLFSVVSREITSIIYAFNEALVKKRLQGQPRYRELAADTETAGDYIKTLVLRVSNRERPHEQYRVHLVPFFASHWLACDQLFKQNHPDAPSETGGLLAWLGKREVEVDCLQHRLDAALDVYVNTRLNMVGLASELGKCLANNPK</sequence>
<accession>A0A6M3IPY1</accession>
<dbReference type="AlphaFoldDB" id="A0A6M3IPY1"/>
<proteinExistence type="predicted"/>
<dbReference type="EMBL" id="MT141377">
    <property type="protein sequence ID" value="QJA59620.1"/>
    <property type="molecule type" value="Genomic_DNA"/>
</dbReference>